<organism evidence="11 12">
    <name type="scientific">Eilatimonas milleporae</name>
    <dbReference type="NCBI Taxonomy" id="911205"/>
    <lineage>
        <taxon>Bacteria</taxon>
        <taxon>Pseudomonadati</taxon>
        <taxon>Pseudomonadota</taxon>
        <taxon>Alphaproteobacteria</taxon>
        <taxon>Kordiimonadales</taxon>
        <taxon>Kordiimonadaceae</taxon>
        <taxon>Eilatimonas</taxon>
    </lineage>
</organism>
<dbReference type="RefSeq" id="WP_170163661.1">
    <property type="nucleotide sequence ID" value="NZ_REFR01000010.1"/>
</dbReference>
<evidence type="ECO:0000256" key="8">
    <source>
        <dbReference type="ARBA" id="ARBA00031484"/>
    </source>
</evidence>
<keyword evidence="2" id="KW-0732">Signal</keyword>
<dbReference type="GO" id="GO:0003755">
    <property type="term" value="F:peptidyl-prolyl cis-trans isomerase activity"/>
    <property type="evidence" value="ECO:0007669"/>
    <property type="project" value="UniProtKB-KW"/>
</dbReference>
<evidence type="ECO:0000256" key="9">
    <source>
        <dbReference type="PROSITE-ProRule" id="PRU00278"/>
    </source>
</evidence>
<evidence type="ECO:0000256" key="3">
    <source>
        <dbReference type="ARBA" id="ARBA00022764"/>
    </source>
</evidence>
<evidence type="ECO:0000256" key="1">
    <source>
        <dbReference type="ARBA" id="ARBA00018370"/>
    </source>
</evidence>
<dbReference type="EMBL" id="REFR01000010">
    <property type="protein sequence ID" value="RMB08587.1"/>
    <property type="molecule type" value="Genomic_DNA"/>
</dbReference>
<dbReference type="InParanoid" id="A0A3M0CIK6"/>
<evidence type="ECO:0000313" key="11">
    <source>
        <dbReference type="EMBL" id="RMB08587.1"/>
    </source>
</evidence>
<dbReference type="Pfam" id="PF13616">
    <property type="entry name" value="Rotamase_3"/>
    <property type="match status" value="1"/>
</dbReference>
<name>A0A3M0CIK6_9PROT</name>
<dbReference type="PANTHER" id="PTHR47637:SF1">
    <property type="entry name" value="CHAPERONE SURA"/>
    <property type="match status" value="1"/>
</dbReference>
<dbReference type="SUPFAM" id="SSF109998">
    <property type="entry name" value="Triger factor/SurA peptide-binding domain-like"/>
    <property type="match status" value="1"/>
</dbReference>
<keyword evidence="4 9" id="KW-0697">Rotamase</keyword>
<dbReference type="FunCoup" id="A0A3M0CIK6">
    <property type="interactions" value="158"/>
</dbReference>
<evidence type="ECO:0000313" key="12">
    <source>
        <dbReference type="Proteomes" id="UP000271227"/>
    </source>
</evidence>
<dbReference type="Gene3D" id="3.10.50.40">
    <property type="match status" value="2"/>
</dbReference>
<proteinExistence type="predicted"/>
<evidence type="ECO:0000256" key="6">
    <source>
        <dbReference type="ARBA" id="ARBA00023235"/>
    </source>
</evidence>
<protein>
    <recommendedName>
        <fullName evidence="1">Parvulin-like PPIase</fullName>
    </recommendedName>
    <alternativeName>
        <fullName evidence="7">Peptidyl-prolyl cis-trans isomerase plp</fullName>
    </alternativeName>
    <alternativeName>
        <fullName evidence="8">Rotamase plp</fullName>
    </alternativeName>
</protein>
<keyword evidence="3" id="KW-0574">Periplasm</keyword>
<dbReference type="Gene3D" id="1.10.4030.10">
    <property type="entry name" value="Porin chaperone SurA, peptide-binding domain"/>
    <property type="match status" value="1"/>
</dbReference>
<keyword evidence="12" id="KW-1185">Reference proteome</keyword>
<dbReference type="PANTHER" id="PTHR47637">
    <property type="entry name" value="CHAPERONE SURA"/>
    <property type="match status" value="1"/>
</dbReference>
<dbReference type="InterPro" id="IPR027304">
    <property type="entry name" value="Trigger_fact/SurA_dom_sf"/>
</dbReference>
<comment type="caution">
    <text evidence="11">The sequence shown here is derived from an EMBL/GenBank/DDBJ whole genome shotgun (WGS) entry which is preliminary data.</text>
</comment>
<evidence type="ECO:0000256" key="2">
    <source>
        <dbReference type="ARBA" id="ARBA00022729"/>
    </source>
</evidence>
<dbReference type="SUPFAM" id="SSF54534">
    <property type="entry name" value="FKBP-like"/>
    <property type="match status" value="2"/>
</dbReference>
<sequence length="438" mass="48669">MTRQVLSKVAGRQEFKRAVVACMGAAAVLWAASGVGNGLAAQQPLNSIEVLVNDEPISTFDINQRLRLVIAVAGGVRTQEEFERVREQVVQTMVDERLQVQEAAQNELTIQDDQLQSFFERRAQAVGQTPDQFEQSLSSIGASKRTMLDQMNAELAWSQLVQGRMGAFVSVSDEEVEAYIQRLYDNRGKFEYRMAEIVLLVNSPAQEASVRGTAEELVRRIREGSSFPELAQQLSASASAAVGGDLGWITADDLDPLQAEVTVATPIGEVADPIRTPGGYLILAVRDRRRILTADPLDAQLALRQLLLTTEKLEDEAATARFEREIAALNGEETTCDDIAQYVERTGADGRPEIGQLRVRDLQGAARAAVESLPVGQISTMLKMDDGWRALIVCERSDPQVQEPDFDQIYNQIEQQRLSMMARRYLRDLRRDAIVDYR</sequence>
<evidence type="ECO:0000256" key="4">
    <source>
        <dbReference type="ARBA" id="ARBA00023110"/>
    </source>
</evidence>
<reference evidence="11 12" key="1">
    <citation type="submission" date="2018-10" db="EMBL/GenBank/DDBJ databases">
        <title>Genomic Encyclopedia of Archaeal and Bacterial Type Strains, Phase II (KMG-II): from individual species to whole genera.</title>
        <authorList>
            <person name="Goeker M."/>
        </authorList>
    </citation>
    <scope>NUCLEOTIDE SEQUENCE [LARGE SCALE GENOMIC DNA]</scope>
    <source>
        <strain evidence="11 12">DSM 25217</strain>
    </source>
</reference>
<dbReference type="InterPro" id="IPR015391">
    <property type="entry name" value="SurA_N"/>
</dbReference>
<dbReference type="InterPro" id="IPR000297">
    <property type="entry name" value="PPIase_PpiC"/>
</dbReference>
<dbReference type="AlphaFoldDB" id="A0A3M0CIK6"/>
<evidence type="ECO:0000256" key="5">
    <source>
        <dbReference type="ARBA" id="ARBA00023186"/>
    </source>
</evidence>
<dbReference type="PROSITE" id="PS50198">
    <property type="entry name" value="PPIC_PPIASE_2"/>
    <property type="match status" value="2"/>
</dbReference>
<feature type="domain" description="PpiC" evidence="10">
    <location>
        <begin position="189"/>
        <end position="287"/>
    </location>
</feature>
<evidence type="ECO:0000259" key="10">
    <source>
        <dbReference type="PROSITE" id="PS50198"/>
    </source>
</evidence>
<dbReference type="Pfam" id="PF09312">
    <property type="entry name" value="SurA_N"/>
    <property type="match status" value="1"/>
</dbReference>
<dbReference type="InterPro" id="IPR050280">
    <property type="entry name" value="OMP_Chaperone_SurA"/>
</dbReference>
<keyword evidence="6 9" id="KW-0413">Isomerase</keyword>
<gene>
    <name evidence="11" type="ORF">BXY39_1222</name>
</gene>
<keyword evidence="5" id="KW-0143">Chaperone</keyword>
<evidence type="ECO:0000256" key="7">
    <source>
        <dbReference type="ARBA" id="ARBA00030642"/>
    </source>
</evidence>
<dbReference type="Proteomes" id="UP000271227">
    <property type="component" value="Unassembled WGS sequence"/>
</dbReference>
<dbReference type="InterPro" id="IPR046357">
    <property type="entry name" value="PPIase_dom_sf"/>
</dbReference>
<feature type="domain" description="PpiC" evidence="10">
    <location>
        <begin position="298"/>
        <end position="395"/>
    </location>
</feature>
<accession>A0A3M0CIK6</accession>